<reference evidence="8 9" key="1">
    <citation type="submission" date="2020-04" db="EMBL/GenBank/DDBJ databases">
        <title>Novel Paenibacillus strain UniB2 isolated from commercial digestive syrup.</title>
        <authorList>
            <person name="Thorat V."/>
            <person name="Kirdat K."/>
            <person name="Tiwarekar B."/>
            <person name="Yadav A."/>
        </authorList>
    </citation>
    <scope>NUCLEOTIDE SEQUENCE [LARGE SCALE GENOMIC DNA]</scope>
    <source>
        <strain evidence="8 9">UniB2</strain>
    </source>
</reference>
<keyword evidence="4 6" id="KW-1133">Transmembrane helix</keyword>
<dbReference type="PANTHER" id="PTHR35007">
    <property type="entry name" value="INTEGRAL MEMBRANE PROTEIN-RELATED"/>
    <property type="match status" value="1"/>
</dbReference>
<proteinExistence type="predicted"/>
<evidence type="ECO:0000256" key="6">
    <source>
        <dbReference type="SAM" id="Phobius"/>
    </source>
</evidence>
<keyword evidence="9" id="KW-1185">Reference proteome</keyword>
<organism evidence="8 9">
    <name type="scientific">Paenibacillus albicereus</name>
    <dbReference type="NCBI Taxonomy" id="2726185"/>
    <lineage>
        <taxon>Bacteria</taxon>
        <taxon>Bacillati</taxon>
        <taxon>Bacillota</taxon>
        <taxon>Bacilli</taxon>
        <taxon>Bacillales</taxon>
        <taxon>Paenibacillaceae</taxon>
        <taxon>Paenibacillus</taxon>
    </lineage>
</organism>
<gene>
    <name evidence="8" type="ORF">HGI30_03805</name>
</gene>
<evidence type="ECO:0000313" key="9">
    <source>
        <dbReference type="Proteomes" id="UP000502136"/>
    </source>
</evidence>
<name>A0A6H2GTQ8_9BACL</name>
<feature type="transmembrane region" description="Helical" evidence="6">
    <location>
        <begin position="101"/>
        <end position="134"/>
    </location>
</feature>
<dbReference type="RefSeq" id="WP_168906430.1">
    <property type="nucleotide sequence ID" value="NZ_CP051428.1"/>
</dbReference>
<dbReference type="AlphaFoldDB" id="A0A6H2GTQ8"/>
<dbReference type="PANTHER" id="PTHR35007:SF2">
    <property type="entry name" value="PILUS ASSEMBLE PROTEIN"/>
    <property type="match status" value="1"/>
</dbReference>
<comment type="subcellular location">
    <subcellularLocation>
        <location evidence="1">Cell membrane</location>
        <topology evidence="1">Multi-pass membrane protein</topology>
    </subcellularLocation>
</comment>
<feature type="domain" description="Type II secretion system protein GspF" evidence="7">
    <location>
        <begin position="161"/>
        <end position="287"/>
    </location>
</feature>
<dbReference type="Pfam" id="PF00482">
    <property type="entry name" value="T2SSF"/>
    <property type="match status" value="1"/>
</dbReference>
<accession>A0A6H2GTQ8</accession>
<keyword evidence="2" id="KW-1003">Cell membrane</keyword>
<protein>
    <submittedName>
        <fullName evidence="8">Type II secretion system F family protein</fullName>
    </submittedName>
</protein>
<feature type="transmembrane region" description="Helical" evidence="6">
    <location>
        <begin position="9"/>
        <end position="29"/>
    </location>
</feature>
<feature type="transmembrane region" description="Helical" evidence="6">
    <location>
        <begin position="270"/>
        <end position="296"/>
    </location>
</feature>
<dbReference type="KEGG" id="palr:HGI30_03805"/>
<evidence type="ECO:0000259" key="7">
    <source>
        <dbReference type="Pfam" id="PF00482"/>
    </source>
</evidence>
<dbReference type="InterPro" id="IPR018076">
    <property type="entry name" value="T2SS_GspF_dom"/>
</dbReference>
<keyword evidence="5 6" id="KW-0472">Membrane</keyword>
<evidence type="ECO:0000313" key="8">
    <source>
        <dbReference type="EMBL" id="QJC50775.1"/>
    </source>
</evidence>
<dbReference type="Proteomes" id="UP000502136">
    <property type="component" value="Chromosome"/>
</dbReference>
<evidence type="ECO:0000256" key="2">
    <source>
        <dbReference type="ARBA" id="ARBA00022475"/>
    </source>
</evidence>
<dbReference type="GO" id="GO:0005886">
    <property type="term" value="C:plasma membrane"/>
    <property type="evidence" value="ECO:0007669"/>
    <property type="project" value="UniProtKB-SubCell"/>
</dbReference>
<evidence type="ECO:0000256" key="3">
    <source>
        <dbReference type="ARBA" id="ARBA00022692"/>
    </source>
</evidence>
<evidence type="ECO:0000256" key="5">
    <source>
        <dbReference type="ARBA" id="ARBA00023136"/>
    </source>
</evidence>
<dbReference type="EMBL" id="CP051428">
    <property type="protein sequence ID" value="QJC50775.1"/>
    <property type="molecule type" value="Genomic_DNA"/>
</dbReference>
<sequence>MQMEWPVRLLYAALGLWALSMALFGWFWIKRISLMQRLGLIEKEKRKKDRLPARLAALVFRWSEGLTPLGRRFKLFASDELLERRLALAGHPHGLTLDTFYGFRFLCLFAGLLVGTMLSMIGFSSIFVLLLFALGLAWPSIWLRSAASARQEQIGVDLPDFMDAMSVTLQAGVPLDPAMKQIVRTMEGPLREELSRFQQELDIGVPREQAYLRLMNRNQSKPLEMLILSLIQGSRLGVPISSTFKTLAEDMRDVRISAVKERAAKAGPKVTLITTFVILPGVILFIVGMLVLNFIYNPEGVGISWDGLDGF</sequence>
<keyword evidence="3 6" id="KW-0812">Transmembrane</keyword>
<evidence type="ECO:0000256" key="1">
    <source>
        <dbReference type="ARBA" id="ARBA00004651"/>
    </source>
</evidence>
<evidence type="ECO:0000256" key="4">
    <source>
        <dbReference type="ARBA" id="ARBA00022989"/>
    </source>
</evidence>